<evidence type="ECO:0000256" key="2">
    <source>
        <dbReference type="ARBA" id="ARBA00022833"/>
    </source>
</evidence>
<evidence type="ECO:0000256" key="3">
    <source>
        <dbReference type="ARBA" id="ARBA00023015"/>
    </source>
</evidence>
<keyword evidence="4" id="KW-0238">DNA-binding</keyword>
<name>A0AAD4CP15_ASPNN</name>
<dbReference type="GO" id="GO:0000981">
    <property type="term" value="F:DNA-binding transcription factor activity, RNA polymerase II-specific"/>
    <property type="evidence" value="ECO:0007669"/>
    <property type="project" value="InterPro"/>
</dbReference>
<keyword evidence="6" id="KW-0539">Nucleus</keyword>
<evidence type="ECO:0000259" key="8">
    <source>
        <dbReference type="PROSITE" id="PS50048"/>
    </source>
</evidence>
<dbReference type="AlphaFoldDB" id="A0AAD4CP15"/>
<feature type="domain" description="Zn(2)-C6 fungal-type" evidence="8">
    <location>
        <begin position="191"/>
        <end position="225"/>
    </location>
</feature>
<dbReference type="EMBL" id="VCAU01000040">
    <property type="protein sequence ID" value="KAF9889082.1"/>
    <property type="molecule type" value="Genomic_DNA"/>
</dbReference>
<evidence type="ECO:0000256" key="4">
    <source>
        <dbReference type="ARBA" id="ARBA00023125"/>
    </source>
</evidence>
<dbReference type="InterPro" id="IPR014710">
    <property type="entry name" value="RmlC-like_jellyroll"/>
</dbReference>
<keyword evidence="5" id="KW-0804">Transcription</keyword>
<keyword evidence="10" id="KW-1185">Reference proteome</keyword>
<evidence type="ECO:0000256" key="1">
    <source>
        <dbReference type="ARBA" id="ARBA00022723"/>
    </source>
</evidence>
<dbReference type="CDD" id="cd12148">
    <property type="entry name" value="fungal_TF_MHR"/>
    <property type="match status" value="1"/>
</dbReference>
<dbReference type="InterPro" id="IPR011051">
    <property type="entry name" value="RmlC_Cupin_sf"/>
</dbReference>
<evidence type="ECO:0000313" key="10">
    <source>
        <dbReference type="Proteomes" id="UP001194746"/>
    </source>
</evidence>
<dbReference type="SUPFAM" id="SSF57701">
    <property type="entry name" value="Zn2/Cys6 DNA-binding domain"/>
    <property type="match status" value="1"/>
</dbReference>
<feature type="compositionally biased region" description="Polar residues" evidence="7">
    <location>
        <begin position="255"/>
        <end position="293"/>
    </location>
</feature>
<gene>
    <name evidence="9" type="ORF">FE257_008059</name>
</gene>
<feature type="compositionally biased region" description="Low complexity" evidence="7">
    <location>
        <begin position="320"/>
        <end position="330"/>
    </location>
</feature>
<proteinExistence type="predicted"/>
<evidence type="ECO:0000313" key="9">
    <source>
        <dbReference type="EMBL" id="KAF9889082.1"/>
    </source>
</evidence>
<dbReference type="Pfam" id="PF07883">
    <property type="entry name" value="Cupin_2"/>
    <property type="match status" value="1"/>
</dbReference>
<dbReference type="SMART" id="SM00066">
    <property type="entry name" value="GAL4"/>
    <property type="match status" value="1"/>
</dbReference>
<accession>A0AAD4CP15</accession>
<dbReference type="SUPFAM" id="SSF51182">
    <property type="entry name" value="RmlC-like cupins"/>
    <property type="match status" value="1"/>
</dbReference>
<evidence type="ECO:0000256" key="5">
    <source>
        <dbReference type="ARBA" id="ARBA00023163"/>
    </source>
</evidence>
<dbReference type="Proteomes" id="UP001194746">
    <property type="component" value="Unassembled WGS sequence"/>
</dbReference>
<dbReference type="GO" id="GO:0003677">
    <property type="term" value="F:DNA binding"/>
    <property type="evidence" value="ECO:0007669"/>
    <property type="project" value="UniProtKB-KW"/>
</dbReference>
<dbReference type="PROSITE" id="PS50048">
    <property type="entry name" value="ZN2_CY6_FUNGAL_2"/>
    <property type="match status" value="1"/>
</dbReference>
<feature type="region of interest" description="Disordered" evidence="7">
    <location>
        <begin position="233"/>
        <end position="338"/>
    </location>
</feature>
<evidence type="ECO:0000256" key="7">
    <source>
        <dbReference type="SAM" id="MobiDB-lite"/>
    </source>
</evidence>
<dbReference type="PANTHER" id="PTHR47171:SF1">
    <property type="entry name" value="ZN(II)2CYS6 TRANSCRIPTION FACTOR (EUROFUNG)"/>
    <property type="match status" value="1"/>
</dbReference>
<dbReference type="CDD" id="cd02231">
    <property type="entry name" value="cupin_BLL6423-like"/>
    <property type="match status" value="1"/>
</dbReference>
<keyword evidence="3" id="KW-0805">Transcription regulation</keyword>
<dbReference type="InterPro" id="IPR036864">
    <property type="entry name" value="Zn2-C6_fun-type_DNA-bd_sf"/>
</dbReference>
<organism evidence="9 10">
    <name type="scientific">Aspergillus nanangensis</name>
    <dbReference type="NCBI Taxonomy" id="2582783"/>
    <lineage>
        <taxon>Eukaryota</taxon>
        <taxon>Fungi</taxon>
        <taxon>Dikarya</taxon>
        <taxon>Ascomycota</taxon>
        <taxon>Pezizomycotina</taxon>
        <taxon>Eurotiomycetes</taxon>
        <taxon>Eurotiomycetidae</taxon>
        <taxon>Eurotiales</taxon>
        <taxon>Aspergillaceae</taxon>
        <taxon>Aspergillus</taxon>
        <taxon>Aspergillus subgen. Circumdati</taxon>
    </lineage>
</organism>
<dbReference type="GO" id="GO:0008270">
    <property type="term" value="F:zinc ion binding"/>
    <property type="evidence" value="ECO:0007669"/>
    <property type="project" value="InterPro"/>
</dbReference>
<dbReference type="InterPro" id="IPR001138">
    <property type="entry name" value="Zn2Cys6_DnaBD"/>
</dbReference>
<dbReference type="GO" id="GO:0009893">
    <property type="term" value="P:positive regulation of metabolic process"/>
    <property type="evidence" value="ECO:0007669"/>
    <property type="project" value="UniProtKB-ARBA"/>
</dbReference>
<keyword evidence="1" id="KW-0479">Metal-binding</keyword>
<protein>
    <recommendedName>
        <fullName evidence="8">Zn(2)-C6 fungal-type domain-containing protein</fullName>
    </recommendedName>
</protein>
<reference evidence="9" key="1">
    <citation type="journal article" date="2019" name="Beilstein J. Org. Chem.">
        <title>Nanangenines: drimane sesquiterpenoids as the dominant metabolite cohort of a novel Australian fungus, Aspergillus nanangensis.</title>
        <authorList>
            <person name="Lacey H.J."/>
            <person name="Gilchrist C.L.M."/>
            <person name="Crombie A."/>
            <person name="Kalaitzis J.A."/>
            <person name="Vuong D."/>
            <person name="Rutledge P.J."/>
            <person name="Turner P."/>
            <person name="Pitt J.I."/>
            <person name="Lacey E."/>
            <person name="Chooi Y.H."/>
            <person name="Piggott A.M."/>
        </authorList>
    </citation>
    <scope>NUCLEOTIDE SEQUENCE</scope>
    <source>
        <strain evidence="9">MST-FP2251</strain>
    </source>
</reference>
<dbReference type="Gene3D" id="2.60.120.10">
    <property type="entry name" value="Jelly Rolls"/>
    <property type="match status" value="1"/>
</dbReference>
<dbReference type="Gene3D" id="4.10.240.10">
    <property type="entry name" value="Zn(2)-C6 fungal-type DNA-binding domain"/>
    <property type="match status" value="1"/>
</dbReference>
<dbReference type="PANTHER" id="PTHR47171">
    <property type="entry name" value="FARA-RELATED"/>
    <property type="match status" value="1"/>
</dbReference>
<comment type="caution">
    <text evidence="9">The sequence shown here is derived from an EMBL/GenBank/DDBJ whole genome shotgun (WGS) entry which is preliminary data.</text>
</comment>
<evidence type="ECO:0000256" key="6">
    <source>
        <dbReference type="ARBA" id="ARBA00023242"/>
    </source>
</evidence>
<sequence>MQSIAALQPSLTYGMPQTTRYVTGHDSRGLSITVPTPPLQYLDRGRYAISRAYALEKVPAPLTNGQDLDAYLSPDCESYQTSYANGGSQPVVPGGVNFLQGDFGPSATTPMHRTMSVDFVVLVQGELVLELDSGEKTHLKPGDSVIQRATVHRWINPSPDYPARFIATTVACEPLIVAGQRLDQMPRKPRACIPCHERKVRCDATEVAIPCTRCINSGRVEVCKLMPTPERLRGTKRKRMAGPRDHTLQQEEDASQCQTAGQETLNDDTTASFNDTSQPTHSQTNGIIETSANPLHVPPGQITDPANDRVIQPPPPPFQSPYSSSPSQESEGVGEDESQLQICREMAEWNAGFPVAAPTSSSPGKGREVIEYHGGVNSVTILSQALRRAPPKRLVKIILRDPTPKPGQQLELDGLDDADNQYLQRKGAFDLPPADVCDQLLHLYFQCVYIYAPVLDRVQFLREYRTQTHSLFILQSILASVMPYAPASLIRDAGFDDHQSAQKAFIDRARLLYDVGVERSQLRMLQGALILSHLHVSLYTEKDYRYWLSNATRIATKMGLHKDEVARSLDPSWSRLLRRIWWVLYNRDALLVFNGLDNIQRIHETDFDTSELTLEDWEDGDIPADFTSILPPVTLLQKHFLIESCKLSLMSVYFMRTIKRPQSGSENVMNELEEQMFRWRQCLPDELKSVSAPKWDVTNVWVFVLNARSYISECIMFRMMLDAFKLEDEDLLNHIQQKLYTAMLEVDTAIDRILMHNLTSYCPLFLYQCAAMVLALHIEKALRQSSLNTHEKLLTSLRIHTNLEFLRRISKSWSPMVWALQMFEVVVQRIGLSVALPERAAFPPGSQDLFNLPSCDGQVNNLPAPSHTIPVGNQSLNDLPLGLANEFMLNVSPTELDLPFGFMGMENFFQEVLPTAEECN</sequence>
<reference evidence="9" key="2">
    <citation type="submission" date="2020-02" db="EMBL/GenBank/DDBJ databases">
        <authorList>
            <person name="Gilchrist C.L.M."/>
            <person name="Chooi Y.-H."/>
        </authorList>
    </citation>
    <scope>NUCLEOTIDE SEQUENCE</scope>
    <source>
        <strain evidence="9">MST-FP2251</strain>
    </source>
</reference>
<dbReference type="CDD" id="cd00067">
    <property type="entry name" value="GAL4"/>
    <property type="match status" value="1"/>
</dbReference>
<dbReference type="Pfam" id="PF04082">
    <property type="entry name" value="Fungal_trans"/>
    <property type="match status" value="1"/>
</dbReference>
<dbReference type="PROSITE" id="PS00463">
    <property type="entry name" value="ZN2_CY6_FUNGAL_1"/>
    <property type="match status" value="1"/>
</dbReference>
<dbReference type="Pfam" id="PF00172">
    <property type="entry name" value="Zn_clus"/>
    <property type="match status" value="1"/>
</dbReference>
<dbReference type="InterPro" id="IPR007219">
    <property type="entry name" value="XnlR_reg_dom"/>
</dbReference>
<dbReference type="GO" id="GO:0006351">
    <property type="term" value="P:DNA-templated transcription"/>
    <property type="evidence" value="ECO:0007669"/>
    <property type="project" value="InterPro"/>
</dbReference>
<keyword evidence="2" id="KW-0862">Zinc</keyword>
<dbReference type="InterPro" id="IPR052073">
    <property type="entry name" value="Amide_Lactam_Regulators"/>
</dbReference>
<dbReference type="InterPro" id="IPR013096">
    <property type="entry name" value="Cupin_2"/>
</dbReference>